<feature type="transmembrane region" description="Helical" evidence="1">
    <location>
        <begin position="147"/>
        <end position="164"/>
    </location>
</feature>
<organism evidence="2 3">
    <name type="scientific">Lentibacillus salinarum</name>
    <dbReference type="NCBI Taxonomy" id="446820"/>
    <lineage>
        <taxon>Bacteria</taxon>
        <taxon>Bacillati</taxon>
        <taxon>Bacillota</taxon>
        <taxon>Bacilli</taxon>
        <taxon>Bacillales</taxon>
        <taxon>Bacillaceae</taxon>
        <taxon>Lentibacillus</taxon>
    </lineage>
</organism>
<gene>
    <name evidence="2" type="primary">spoIIGA</name>
    <name evidence="2" type="ORF">ACFQ4A_01025</name>
</gene>
<dbReference type="Pfam" id="PF03419">
    <property type="entry name" value="Peptidase_U4"/>
    <property type="match status" value="1"/>
</dbReference>
<dbReference type="PIRSF" id="PIRSF018571">
    <property type="entry name" value="SpoIIGA"/>
    <property type="match status" value="1"/>
</dbReference>
<dbReference type="RefSeq" id="WP_382396971.1">
    <property type="nucleotide sequence ID" value="NZ_JBHTNH010000002.1"/>
</dbReference>
<dbReference type="InterPro" id="IPR005081">
    <property type="entry name" value="SpoIIGA"/>
</dbReference>
<dbReference type="NCBIfam" id="TIGR02854">
    <property type="entry name" value="spore_II_GA"/>
    <property type="match status" value="1"/>
</dbReference>
<feature type="transmembrane region" description="Helical" evidence="1">
    <location>
        <begin position="82"/>
        <end position="99"/>
    </location>
</feature>
<evidence type="ECO:0000256" key="1">
    <source>
        <dbReference type="SAM" id="Phobius"/>
    </source>
</evidence>
<sequence>MFRPTIKDYETGKEEPCVTIYLDAVWLLNLFLDMMLLMLTQALAKDSTRKLRVMFGAFIASLLVPLSIYYPESFFTSLIGKLLYSVIIIVCSFRIYAFYQLAKLLLLFYFTTFAIGGGLIAIHFLFQNPVGLSTNGVLTFSSGYGDPISWLFVAIGFPLVWYFTKNRMDKHAAEKIRYDQLCPITIQIEQISYATTAYIDSGNQLSDPLTKKPVIVCDEYFLTQWFSEDEWEMLKAAHDDLDFSRVPNGWEKRLQIVPFQGVEGNRTFMLAIKPDHITIVYSDEAIRTRKVLIGIQFAGLTKDQSYHCLLHPEIIKNAAPVSA</sequence>
<keyword evidence="1" id="KW-0472">Membrane</keyword>
<protein>
    <submittedName>
        <fullName evidence="2">Sigma-E processing peptidase SpoIIGA</fullName>
    </submittedName>
</protein>
<evidence type="ECO:0000313" key="2">
    <source>
        <dbReference type="EMBL" id="MFD1360255.1"/>
    </source>
</evidence>
<feature type="transmembrane region" description="Helical" evidence="1">
    <location>
        <begin position="51"/>
        <end position="70"/>
    </location>
</feature>
<feature type="transmembrane region" description="Helical" evidence="1">
    <location>
        <begin position="106"/>
        <end position="127"/>
    </location>
</feature>
<accession>A0ABW3ZPK9</accession>
<proteinExistence type="predicted"/>
<keyword evidence="1" id="KW-0812">Transmembrane</keyword>
<dbReference type="EMBL" id="JBHTNH010000002">
    <property type="protein sequence ID" value="MFD1360255.1"/>
    <property type="molecule type" value="Genomic_DNA"/>
</dbReference>
<reference evidence="3" key="1">
    <citation type="journal article" date="2019" name="Int. J. Syst. Evol. Microbiol.">
        <title>The Global Catalogue of Microorganisms (GCM) 10K type strain sequencing project: providing services to taxonomists for standard genome sequencing and annotation.</title>
        <authorList>
            <consortium name="The Broad Institute Genomics Platform"/>
            <consortium name="The Broad Institute Genome Sequencing Center for Infectious Disease"/>
            <person name="Wu L."/>
            <person name="Ma J."/>
        </authorList>
    </citation>
    <scope>NUCLEOTIDE SEQUENCE [LARGE SCALE GENOMIC DNA]</scope>
    <source>
        <strain evidence="3">CCUG 54822</strain>
    </source>
</reference>
<keyword evidence="3" id="KW-1185">Reference proteome</keyword>
<evidence type="ECO:0000313" key="3">
    <source>
        <dbReference type="Proteomes" id="UP001597178"/>
    </source>
</evidence>
<keyword evidence="1" id="KW-1133">Transmembrane helix</keyword>
<dbReference type="Proteomes" id="UP001597178">
    <property type="component" value="Unassembled WGS sequence"/>
</dbReference>
<comment type="caution">
    <text evidence="2">The sequence shown here is derived from an EMBL/GenBank/DDBJ whole genome shotgun (WGS) entry which is preliminary data.</text>
</comment>
<feature type="transmembrane region" description="Helical" evidence="1">
    <location>
        <begin position="20"/>
        <end position="39"/>
    </location>
</feature>
<name>A0ABW3ZPK9_9BACI</name>